<keyword evidence="3" id="KW-0539">Nucleus</keyword>
<feature type="compositionally biased region" description="Basic and acidic residues" evidence="4">
    <location>
        <begin position="251"/>
        <end position="277"/>
    </location>
</feature>
<feature type="region of interest" description="Disordered" evidence="4">
    <location>
        <begin position="249"/>
        <end position="277"/>
    </location>
</feature>
<proteinExistence type="inferred from homology"/>
<dbReference type="PROSITE" id="PS50174">
    <property type="entry name" value="G_PATCH"/>
    <property type="match status" value="1"/>
</dbReference>
<protein>
    <recommendedName>
        <fullName evidence="5">G-patch domain-containing protein</fullName>
    </recommendedName>
</protein>
<feature type="domain" description="G-patch" evidence="5">
    <location>
        <begin position="205"/>
        <end position="253"/>
    </location>
</feature>
<dbReference type="InterPro" id="IPR045166">
    <property type="entry name" value="Spp2-like"/>
</dbReference>
<accession>A0A0C9MBB6</accession>
<organism evidence="6">
    <name type="scientific">Mucor ambiguus</name>
    <dbReference type="NCBI Taxonomy" id="91626"/>
    <lineage>
        <taxon>Eukaryota</taxon>
        <taxon>Fungi</taxon>
        <taxon>Fungi incertae sedis</taxon>
        <taxon>Mucoromycota</taxon>
        <taxon>Mucoromycotina</taxon>
        <taxon>Mucoromycetes</taxon>
        <taxon>Mucorales</taxon>
        <taxon>Mucorineae</taxon>
        <taxon>Mucoraceae</taxon>
        <taxon>Mucor</taxon>
    </lineage>
</organism>
<evidence type="ECO:0000256" key="4">
    <source>
        <dbReference type="SAM" id="MobiDB-lite"/>
    </source>
</evidence>
<keyword evidence="7" id="KW-1185">Reference proteome</keyword>
<dbReference type="EMBL" id="DF836358">
    <property type="protein sequence ID" value="GAN04624.1"/>
    <property type="molecule type" value="Genomic_DNA"/>
</dbReference>
<dbReference type="AlphaFoldDB" id="A0A0C9MBB6"/>
<dbReference type="PANTHER" id="PTHR15818:SF2">
    <property type="entry name" value="G-PATCH DOMAIN AND KOW MOTIFS-CONTAINING PROTEIN"/>
    <property type="match status" value="1"/>
</dbReference>
<evidence type="ECO:0000313" key="6">
    <source>
        <dbReference type="EMBL" id="GAN04624.1"/>
    </source>
</evidence>
<comment type="similarity">
    <text evidence="2">Belongs to the SPP2 family.</text>
</comment>
<name>A0A0C9MBB6_9FUNG</name>
<dbReference type="PANTHER" id="PTHR15818">
    <property type="entry name" value="G PATCH AND KOW-CONTAINING"/>
    <property type="match status" value="1"/>
</dbReference>
<dbReference type="Proteomes" id="UP000053815">
    <property type="component" value="Unassembled WGS sequence"/>
</dbReference>
<evidence type="ECO:0000256" key="1">
    <source>
        <dbReference type="ARBA" id="ARBA00004123"/>
    </source>
</evidence>
<feature type="region of interest" description="Disordered" evidence="4">
    <location>
        <begin position="1"/>
        <end position="29"/>
    </location>
</feature>
<dbReference type="GO" id="GO:0000398">
    <property type="term" value="P:mRNA splicing, via spliceosome"/>
    <property type="evidence" value="ECO:0007669"/>
    <property type="project" value="InterPro"/>
</dbReference>
<feature type="region of interest" description="Disordered" evidence="4">
    <location>
        <begin position="154"/>
        <end position="180"/>
    </location>
</feature>
<dbReference type="GO" id="GO:0003676">
    <property type="term" value="F:nucleic acid binding"/>
    <property type="evidence" value="ECO:0007669"/>
    <property type="project" value="InterPro"/>
</dbReference>
<evidence type="ECO:0000259" key="5">
    <source>
        <dbReference type="PROSITE" id="PS50174"/>
    </source>
</evidence>
<dbReference type="InterPro" id="IPR000467">
    <property type="entry name" value="G_patch_dom"/>
</dbReference>
<feature type="compositionally biased region" description="Basic and acidic residues" evidence="4">
    <location>
        <begin position="170"/>
        <end position="180"/>
    </location>
</feature>
<reference evidence="6" key="1">
    <citation type="submission" date="2014-09" db="EMBL/GenBank/DDBJ databases">
        <title>Draft genome sequence of an oleaginous Mucoromycotina fungus Mucor ambiguus NBRC6742.</title>
        <authorList>
            <person name="Takeda I."/>
            <person name="Yamane N."/>
            <person name="Morita T."/>
            <person name="Tamano K."/>
            <person name="Machida M."/>
            <person name="Baker S."/>
            <person name="Koike H."/>
        </authorList>
    </citation>
    <scope>NUCLEOTIDE SEQUENCE</scope>
    <source>
        <strain evidence="6">NBRC 6742</strain>
    </source>
</reference>
<sequence>MSTRLPLQSRAARPKFQSKKAIFGDDEDEEEKINDERILGIEDNKVKEAEPKKEVAPLKISPLPNADWRASAKHKKELFLPASAKQPVNGDMDSKPEVLEQNASSFGLQIQKKKQIETADANGNVETITVQETTTASITTNDNAPKTLEERAIEAIIKDSTGEGDGDQDEGPKKVIHVDETLAFRDDYDKRPDETTMEEYEHIPVEEFGAALLRGLGWNEGEGIGRNRKNAPAPPPAPVKQREALLGLGAKPEDADVKTDDKQKSPRENTKTRKTEAAAEIEVEAQVAIATDHLRPYPVEIETMKNQKKEEEVVAEIVAHRLGVIVPPAVVIAIVAVEVIVDHAHLCQDRAVVVVAVEENNIKP</sequence>
<dbReference type="Pfam" id="PF12656">
    <property type="entry name" value="G-patch_2"/>
    <property type="match status" value="1"/>
</dbReference>
<evidence type="ECO:0000256" key="2">
    <source>
        <dbReference type="ARBA" id="ARBA00008576"/>
    </source>
</evidence>
<gene>
    <name evidence="6" type="ORF">MAM1_0069d04085</name>
</gene>
<evidence type="ECO:0000313" key="7">
    <source>
        <dbReference type="Proteomes" id="UP000053815"/>
    </source>
</evidence>
<dbReference type="InterPro" id="IPR026822">
    <property type="entry name" value="Spp2/MOS2_G-patch"/>
</dbReference>
<comment type="subcellular location">
    <subcellularLocation>
        <location evidence="1">Nucleus</location>
    </subcellularLocation>
</comment>
<dbReference type="OrthoDB" id="5577072at2759"/>
<dbReference type="GO" id="GO:0005681">
    <property type="term" value="C:spliceosomal complex"/>
    <property type="evidence" value="ECO:0007669"/>
    <property type="project" value="TreeGrafter"/>
</dbReference>
<evidence type="ECO:0000256" key="3">
    <source>
        <dbReference type="ARBA" id="ARBA00023242"/>
    </source>
</evidence>
<dbReference type="STRING" id="91626.A0A0C9MBB6"/>